<comment type="caution">
    <text evidence="1">The sequence shown here is derived from an EMBL/GenBank/DDBJ whole genome shotgun (WGS) entry which is preliminary data.</text>
</comment>
<dbReference type="Proteomes" id="UP000186940">
    <property type="component" value="Unassembled WGS sequence"/>
</dbReference>
<proteinExistence type="predicted"/>
<accession>A0A1F2P838</accession>
<organism evidence="1 2">
    <name type="scientific">Candidatus Syntropharchaeum caldarium</name>
    <dbReference type="NCBI Taxonomy" id="1838285"/>
    <lineage>
        <taxon>Archaea</taxon>
        <taxon>Methanobacteriati</taxon>
        <taxon>Methanobacteriota</taxon>
        <taxon>Stenosarchaea group</taxon>
        <taxon>Methanomicrobia</taxon>
        <taxon>Methanosarcinales</taxon>
        <taxon>ANME-2 cluster</taxon>
        <taxon>Candidatus Syntropharchaeum</taxon>
    </lineage>
</organism>
<evidence type="ECO:0000313" key="1">
    <source>
        <dbReference type="EMBL" id="OFV67537.1"/>
    </source>
</evidence>
<dbReference type="AlphaFoldDB" id="A0A1F2P838"/>
<sequence>MYPPRIGIYVGEGASHSWIWFVDTLERAGILNIVFLDERNWMDMLRALDILMIGGGDPCTIQKTLGNYGLGSILEFIDGGGIYIGSCAGAYLPLRSFGRCSSIFGVVEADLQNLSGDGRVFHPVRGPIRIRMRDEVFDAPLYGGPSIAASEDIDVLASYDGFTERTSFLSDRFVAEEKLIGNAAIIRKRYGEGVFYLYGPHLEHPDHLLANRVMIETIASRRGRESGAFKEVEGNVIDQRWLRRLKREISNARIVAHGLETYPVRWKLGYKIWNPEKIAYFLNAIWKRLGYIESRIDEGIAMDSDPDEFINSAADVTASLKQLRRMLGHGEDTTELAATLFHDLKMLTSSFLLIYLEDKMRKFKYDKLEVRDDGERSLF</sequence>
<reference evidence="1" key="1">
    <citation type="submission" date="2016-05" db="EMBL/GenBank/DDBJ databases">
        <title>Microbial consortia oxidize butane by reversing methanogenesis.</title>
        <authorList>
            <person name="Laso-Perez R."/>
            <person name="Richter M."/>
            <person name="Wegener G."/>
            <person name="Musat F."/>
        </authorList>
    </citation>
    <scope>NUCLEOTIDE SEQUENCE [LARGE SCALE GENOMIC DNA]</scope>
    <source>
        <strain evidence="1">BOX2</strain>
    </source>
</reference>
<keyword evidence="2" id="KW-1185">Reference proteome</keyword>
<gene>
    <name evidence="1" type="ORF">SCAL_001455</name>
</gene>
<protein>
    <submittedName>
        <fullName evidence="1">Biotin-protein ligase</fullName>
    </submittedName>
</protein>
<dbReference type="SUPFAM" id="SSF52317">
    <property type="entry name" value="Class I glutamine amidotransferase-like"/>
    <property type="match status" value="1"/>
</dbReference>
<dbReference type="InterPro" id="IPR029062">
    <property type="entry name" value="Class_I_gatase-like"/>
</dbReference>
<keyword evidence="1" id="KW-0436">Ligase</keyword>
<evidence type="ECO:0000313" key="2">
    <source>
        <dbReference type="Proteomes" id="UP000186940"/>
    </source>
</evidence>
<dbReference type="EMBL" id="LYOS01000004">
    <property type="protein sequence ID" value="OFV67537.1"/>
    <property type="molecule type" value="Genomic_DNA"/>
</dbReference>
<dbReference type="STRING" id="1838285.SCAL_001455"/>
<dbReference type="Gene3D" id="3.40.50.880">
    <property type="match status" value="1"/>
</dbReference>
<name>A0A1F2P838_9EURY</name>
<dbReference type="GO" id="GO:0016874">
    <property type="term" value="F:ligase activity"/>
    <property type="evidence" value="ECO:0007669"/>
    <property type="project" value="UniProtKB-KW"/>
</dbReference>